<feature type="compositionally biased region" description="Gly residues" evidence="1">
    <location>
        <begin position="14"/>
        <end position="23"/>
    </location>
</feature>
<evidence type="ECO:0000313" key="2">
    <source>
        <dbReference type="EMBL" id="KFE70096.1"/>
    </source>
</evidence>
<keyword evidence="3" id="KW-1185">Reference proteome</keyword>
<dbReference type="EMBL" id="JMCB01000003">
    <property type="protein sequence ID" value="KFE70096.1"/>
    <property type="molecule type" value="Genomic_DNA"/>
</dbReference>
<proteinExistence type="predicted"/>
<feature type="region of interest" description="Disordered" evidence="1">
    <location>
        <begin position="1"/>
        <end position="60"/>
    </location>
</feature>
<evidence type="ECO:0000256" key="1">
    <source>
        <dbReference type="SAM" id="MobiDB-lite"/>
    </source>
</evidence>
<organism evidence="2 3">
    <name type="scientific">Hyalangium minutum</name>
    <dbReference type="NCBI Taxonomy" id="394096"/>
    <lineage>
        <taxon>Bacteria</taxon>
        <taxon>Pseudomonadati</taxon>
        <taxon>Myxococcota</taxon>
        <taxon>Myxococcia</taxon>
        <taxon>Myxococcales</taxon>
        <taxon>Cystobacterineae</taxon>
        <taxon>Archangiaceae</taxon>
        <taxon>Hyalangium</taxon>
    </lineage>
</organism>
<dbReference type="AlphaFoldDB" id="A0A085WQY3"/>
<dbReference type="Proteomes" id="UP000028725">
    <property type="component" value="Unassembled WGS sequence"/>
</dbReference>
<protein>
    <submittedName>
        <fullName evidence="2">Uncharacterized protein</fullName>
    </submittedName>
</protein>
<evidence type="ECO:0000313" key="3">
    <source>
        <dbReference type="Proteomes" id="UP000028725"/>
    </source>
</evidence>
<sequence length="83" mass="8549">MHGGAALLNRGAAGLRGGGGSGRTGARQEGRTHRGDEELANQGDLQTRVSGTGRKGRPPNLEACLLIPCYSHSMVAGGFEEMS</sequence>
<feature type="compositionally biased region" description="Low complexity" evidence="1">
    <location>
        <begin position="1"/>
        <end position="13"/>
    </location>
</feature>
<gene>
    <name evidence="2" type="ORF">DB31_5138</name>
</gene>
<name>A0A085WQY3_9BACT</name>
<accession>A0A085WQY3</accession>
<reference evidence="2 3" key="1">
    <citation type="submission" date="2014-04" db="EMBL/GenBank/DDBJ databases">
        <title>Genome assembly of Hyalangium minutum DSM 14724.</title>
        <authorList>
            <person name="Sharma G."/>
            <person name="Subramanian S."/>
        </authorList>
    </citation>
    <scope>NUCLEOTIDE SEQUENCE [LARGE SCALE GENOMIC DNA]</scope>
    <source>
        <strain evidence="2 3">DSM 14724</strain>
    </source>
</reference>
<comment type="caution">
    <text evidence="2">The sequence shown here is derived from an EMBL/GenBank/DDBJ whole genome shotgun (WGS) entry which is preliminary data.</text>
</comment>
<feature type="compositionally biased region" description="Basic and acidic residues" evidence="1">
    <location>
        <begin position="26"/>
        <end position="37"/>
    </location>
</feature>